<dbReference type="SUPFAM" id="SSF103473">
    <property type="entry name" value="MFS general substrate transporter"/>
    <property type="match status" value="1"/>
</dbReference>
<feature type="transmembrane region" description="Helical" evidence="6">
    <location>
        <begin position="244"/>
        <end position="265"/>
    </location>
</feature>
<evidence type="ECO:0000313" key="8">
    <source>
        <dbReference type="EMBL" id="GGI03367.1"/>
    </source>
</evidence>
<feature type="transmembrane region" description="Helical" evidence="6">
    <location>
        <begin position="334"/>
        <end position="356"/>
    </location>
</feature>
<keyword evidence="2 6" id="KW-0812">Transmembrane</keyword>
<accession>A0A8J3A5Q9</accession>
<evidence type="ECO:0000256" key="5">
    <source>
        <dbReference type="SAM" id="MobiDB-lite"/>
    </source>
</evidence>
<dbReference type="GO" id="GO:0022857">
    <property type="term" value="F:transmembrane transporter activity"/>
    <property type="evidence" value="ECO:0007669"/>
    <property type="project" value="InterPro"/>
</dbReference>
<evidence type="ECO:0000256" key="6">
    <source>
        <dbReference type="SAM" id="Phobius"/>
    </source>
</evidence>
<evidence type="ECO:0000256" key="4">
    <source>
        <dbReference type="ARBA" id="ARBA00023136"/>
    </source>
</evidence>
<keyword evidence="9" id="KW-1185">Reference proteome</keyword>
<dbReference type="EMBL" id="BMHA01000001">
    <property type="protein sequence ID" value="GGI03367.1"/>
    <property type="molecule type" value="Genomic_DNA"/>
</dbReference>
<feature type="transmembrane region" description="Helical" evidence="6">
    <location>
        <begin position="396"/>
        <end position="418"/>
    </location>
</feature>
<dbReference type="PANTHER" id="PTHR23523">
    <property type="match status" value="1"/>
</dbReference>
<feature type="transmembrane region" description="Helical" evidence="6">
    <location>
        <begin position="107"/>
        <end position="129"/>
    </location>
</feature>
<feature type="transmembrane region" description="Helical" evidence="6">
    <location>
        <begin position="368"/>
        <end position="390"/>
    </location>
</feature>
<feature type="transmembrane region" description="Helical" evidence="6">
    <location>
        <begin position="141"/>
        <end position="163"/>
    </location>
</feature>
<keyword evidence="4 6" id="KW-0472">Membrane</keyword>
<dbReference type="Proteomes" id="UP000650511">
    <property type="component" value="Unassembled WGS sequence"/>
</dbReference>
<evidence type="ECO:0000313" key="9">
    <source>
        <dbReference type="Proteomes" id="UP000650511"/>
    </source>
</evidence>
<proteinExistence type="predicted"/>
<gene>
    <name evidence="8" type="ORF">GCM10011354_03680</name>
</gene>
<feature type="region of interest" description="Disordered" evidence="5">
    <location>
        <begin position="196"/>
        <end position="227"/>
    </location>
</feature>
<dbReference type="PANTHER" id="PTHR23523:SF2">
    <property type="entry name" value="2-NITROIMIDAZOLE TRANSPORTER"/>
    <property type="match status" value="1"/>
</dbReference>
<feature type="transmembrane region" description="Helical" evidence="6">
    <location>
        <begin position="277"/>
        <end position="297"/>
    </location>
</feature>
<evidence type="ECO:0000256" key="2">
    <source>
        <dbReference type="ARBA" id="ARBA00022692"/>
    </source>
</evidence>
<dbReference type="PROSITE" id="PS50850">
    <property type="entry name" value="MFS"/>
    <property type="match status" value="1"/>
</dbReference>
<dbReference type="InterPro" id="IPR011701">
    <property type="entry name" value="MFS"/>
</dbReference>
<comment type="caution">
    <text evidence="8">The sequence shown here is derived from an EMBL/GenBank/DDBJ whole genome shotgun (WGS) entry which is preliminary data.</text>
</comment>
<evidence type="ECO:0000256" key="1">
    <source>
        <dbReference type="ARBA" id="ARBA00004651"/>
    </source>
</evidence>
<keyword evidence="3 6" id="KW-1133">Transmembrane helix</keyword>
<dbReference type="GO" id="GO:0005886">
    <property type="term" value="C:plasma membrane"/>
    <property type="evidence" value="ECO:0007669"/>
    <property type="project" value="UniProtKB-SubCell"/>
</dbReference>
<dbReference type="Pfam" id="PF07690">
    <property type="entry name" value="MFS_1"/>
    <property type="match status" value="1"/>
</dbReference>
<feature type="compositionally biased region" description="Low complexity" evidence="5">
    <location>
        <begin position="200"/>
        <end position="216"/>
    </location>
</feature>
<name>A0A8J3A5Q9_9ACTN</name>
<dbReference type="Gene3D" id="1.20.1250.20">
    <property type="entry name" value="MFS general substrate transporter like domains"/>
    <property type="match status" value="2"/>
</dbReference>
<dbReference type="InterPro" id="IPR020846">
    <property type="entry name" value="MFS_dom"/>
</dbReference>
<comment type="subcellular location">
    <subcellularLocation>
        <location evidence="1">Cell membrane</location>
        <topology evidence="1">Multi-pass membrane protein</topology>
    </subcellularLocation>
</comment>
<dbReference type="AlphaFoldDB" id="A0A8J3A5Q9"/>
<dbReference type="OrthoDB" id="5317164at2"/>
<sequence length="424" mass="44044">MDDDRRRTRARQLGWLAGTAVFVTALNLRPAASSFGALLPALRQDIGMPSALAGVVTSLPPVCFGVFGLLVGRWARRRDTALVLVAAMLVTSVSLLARVLVDDPLLVLWWTVPALGGMGVGNVLLPVAVKRWFPRHVGRATGLYSMALALGTAAAAAASVPVAEAFGSWRVGLGVWALPPLFAVPVWLLARRRSADDAPGGRVPSRAGSAGAAAVDAPDDPVRDEGAGARWSPAAARVHRHPRAWALAGYFGLQSLAAYVVMGWLPSIYQDAGVDPTTAGLLLAWVMVLGAPVSVVMPELAARREDQRVFVVGLSLLALAALVGLLLVPTVLPALWATLLGIGMGAFPLALVLIGLRARSAEGTARLSALSQGVGYLIAAGGPFAIGLLHDATGSWTPPLLVLIGLQLPQLLLGLVVARPGTVD</sequence>
<reference evidence="8" key="2">
    <citation type="submission" date="2020-09" db="EMBL/GenBank/DDBJ databases">
        <authorList>
            <person name="Sun Q."/>
            <person name="Zhou Y."/>
        </authorList>
    </citation>
    <scope>NUCLEOTIDE SEQUENCE</scope>
    <source>
        <strain evidence="8">CGMCC 1.14988</strain>
    </source>
</reference>
<feature type="domain" description="Major facilitator superfamily (MFS) profile" evidence="7">
    <location>
        <begin position="13"/>
        <end position="422"/>
    </location>
</feature>
<dbReference type="InterPro" id="IPR036259">
    <property type="entry name" value="MFS_trans_sf"/>
</dbReference>
<organism evidence="8 9">
    <name type="scientific">Egicoccus halophilus</name>
    <dbReference type="NCBI Taxonomy" id="1670830"/>
    <lineage>
        <taxon>Bacteria</taxon>
        <taxon>Bacillati</taxon>
        <taxon>Actinomycetota</taxon>
        <taxon>Nitriliruptoria</taxon>
        <taxon>Egicoccales</taxon>
        <taxon>Egicoccaceae</taxon>
        <taxon>Egicoccus</taxon>
    </lineage>
</organism>
<dbReference type="RefSeq" id="WP_130648390.1">
    <property type="nucleotide sequence ID" value="NZ_BMHA01000001.1"/>
</dbReference>
<dbReference type="InterPro" id="IPR052524">
    <property type="entry name" value="MFS_Cyanate_Porter"/>
</dbReference>
<evidence type="ECO:0000256" key="3">
    <source>
        <dbReference type="ARBA" id="ARBA00022989"/>
    </source>
</evidence>
<reference evidence="8" key="1">
    <citation type="journal article" date="2014" name="Int. J. Syst. Evol. Microbiol.">
        <title>Complete genome sequence of Corynebacterium casei LMG S-19264T (=DSM 44701T), isolated from a smear-ripened cheese.</title>
        <authorList>
            <consortium name="US DOE Joint Genome Institute (JGI-PGF)"/>
            <person name="Walter F."/>
            <person name="Albersmeier A."/>
            <person name="Kalinowski J."/>
            <person name="Ruckert C."/>
        </authorList>
    </citation>
    <scope>NUCLEOTIDE SEQUENCE</scope>
    <source>
        <strain evidence="8">CGMCC 1.14988</strain>
    </source>
</reference>
<protein>
    <submittedName>
        <fullName evidence="8">MFS transporter</fullName>
    </submittedName>
</protein>
<feature type="transmembrane region" description="Helical" evidence="6">
    <location>
        <begin position="51"/>
        <end position="70"/>
    </location>
</feature>
<feature type="transmembrane region" description="Helical" evidence="6">
    <location>
        <begin position="82"/>
        <end position="101"/>
    </location>
</feature>
<feature type="transmembrane region" description="Helical" evidence="6">
    <location>
        <begin position="309"/>
        <end position="328"/>
    </location>
</feature>
<evidence type="ECO:0000259" key="7">
    <source>
        <dbReference type="PROSITE" id="PS50850"/>
    </source>
</evidence>
<feature type="transmembrane region" description="Helical" evidence="6">
    <location>
        <begin position="12"/>
        <end position="31"/>
    </location>
</feature>
<feature type="transmembrane region" description="Helical" evidence="6">
    <location>
        <begin position="169"/>
        <end position="190"/>
    </location>
</feature>